<dbReference type="OrthoDB" id="9768284at2"/>
<reference evidence="2 3" key="1">
    <citation type="submission" date="2019-07" db="EMBL/GenBank/DDBJ databases">
        <title>Complete genome of Crassaminicella thermophila SY095.</title>
        <authorList>
            <person name="Li X."/>
        </authorList>
    </citation>
    <scope>NUCLEOTIDE SEQUENCE [LARGE SCALE GENOMIC DNA]</scope>
    <source>
        <strain evidence="2 3">SY095</strain>
    </source>
</reference>
<organism evidence="2 3">
    <name type="scientific">Crassaminicella thermophila</name>
    <dbReference type="NCBI Taxonomy" id="2599308"/>
    <lineage>
        <taxon>Bacteria</taxon>
        <taxon>Bacillati</taxon>
        <taxon>Bacillota</taxon>
        <taxon>Clostridia</taxon>
        <taxon>Eubacteriales</taxon>
        <taxon>Clostridiaceae</taxon>
        <taxon>Crassaminicella</taxon>
    </lineage>
</organism>
<accession>A0A5C0SG19</accession>
<dbReference type="KEGG" id="crs:FQB35_14040"/>
<dbReference type="Pfam" id="PF13530">
    <property type="entry name" value="SCP2_2"/>
    <property type="match status" value="1"/>
</dbReference>
<dbReference type="Pfam" id="PF13527">
    <property type="entry name" value="Acetyltransf_9"/>
    <property type="match status" value="1"/>
</dbReference>
<keyword evidence="2" id="KW-0808">Transferase</keyword>
<evidence type="ECO:0000259" key="1">
    <source>
        <dbReference type="PROSITE" id="PS51186"/>
    </source>
</evidence>
<evidence type="ECO:0000313" key="3">
    <source>
        <dbReference type="Proteomes" id="UP000324646"/>
    </source>
</evidence>
<proteinExistence type="predicted"/>
<dbReference type="GO" id="GO:0034069">
    <property type="term" value="F:aminoglycoside N-acetyltransferase activity"/>
    <property type="evidence" value="ECO:0007669"/>
    <property type="project" value="TreeGrafter"/>
</dbReference>
<dbReference type="Gene3D" id="3.30.1050.10">
    <property type="entry name" value="SCP2 sterol-binding domain"/>
    <property type="match status" value="1"/>
</dbReference>
<dbReference type="EMBL" id="CP042243">
    <property type="protein sequence ID" value="QEK13301.1"/>
    <property type="molecule type" value="Genomic_DNA"/>
</dbReference>
<dbReference type="RefSeq" id="WP_148810473.1">
    <property type="nucleotide sequence ID" value="NZ_CP042243.1"/>
</dbReference>
<dbReference type="InterPro" id="IPR051554">
    <property type="entry name" value="Acetyltransferase_Eis"/>
</dbReference>
<dbReference type="PANTHER" id="PTHR37817:SF1">
    <property type="entry name" value="N-ACETYLTRANSFERASE EIS"/>
    <property type="match status" value="1"/>
</dbReference>
<dbReference type="InterPro" id="IPR036527">
    <property type="entry name" value="SCP2_sterol-bd_dom_sf"/>
</dbReference>
<dbReference type="InterPro" id="IPR025559">
    <property type="entry name" value="Eis_dom"/>
</dbReference>
<name>A0A5C0SG19_CRATE</name>
<dbReference type="InterPro" id="IPR000182">
    <property type="entry name" value="GNAT_dom"/>
</dbReference>
<dbReference type="GO" id="GO:0030649">
    <property type="term" value="P:aminoglycoside antibiotic catabolic process"/>
    <property type="evidence" value="ECO:0007669"/>
    <property type="project" value="TreeGrafter"/>
</dbReference>
<dbReference type="Gene3D" id="3.40.630.30">
    <property type="match status" value="2"/>
</dbReference>
<dbReference type="SUPFAM" id="SSF55729">
    <property type="entry name" value="Acyl-CoA N-acyltransferases (Nat)"/>
    <property type="match status" value="1"/>
</dbReference>
<dbReference type="InterPro" id="IPR041380">
    <property type="entry name" value="Acetyltransf_17"/>
</dbReference>
<keyword evidence="3" id="KW-1185">Reference proteome</keyword>
<dbReference type="AlphaFoldDB" id="A0A5C0SG19"/>
<dbReference type="PROSITE" id="PS51186">
    <property type="entry name" value="GNAT"/>
    <property type="match status" value="1"/>
</dbReference>
<gene>
    <name evidence="2" type="ORF">FQB35_14040</name>
</gene>
<dbReference type="Proteomes" id="UP000324646">
    <property type="component" value="Chromosome"/>
</dbReference>
<dbReference type="InterPro" id="IPR016181">
    <property type="entry name" value="Acyl_CoA_acyltransferase"/>
</dbReference>
<dbReference type="Pfam" id="PF17668">
    <property type="entry name" value="Acetyltransf_17"/>
    <property type="match status" value="1"/>
</dbReference>
<feature type="domain" description="N-acetyltransferase" evidence="1">
    <location>
        <begin position="1"/>
        <end position="149"/>
    </location>
</feature>
<dbReference type="SUPFAM" id="SSF55718">
    <property type="entry name" value="SCP-like"/>
    <property type="match status" value="1"/>
</dbReference>
<dbReference type="CDD" id="cd04301">
    <property type="entry name" value="NAT_SF"/>
    <property type="match status" value="1"/>
</dbReference>
<protein>
    <submittedName>
        <fullName evidence="2">GNAT family N-acetyltransferase</fullName>
    </submittedName>
</protein>
<evidence type="ECO:0000313" key="2">
    <source>
        <dbReference type="EMBL" id="QEK13301.1"/>
    </source>
</evidence>
<dbReference type="PANTHER" id="PTHR37817">
    <property type="entry name" value="N-ACETYLTRANSFERASE EIS"/>
    <property type="match status" value="1"/>
</dbReference>
<sequence>MITRLLTKEDTSAAKKLWGYAFETDEPFYTWYFQEVFNPKNSIGIFSEGELVSYLQLNPYTIYLNGNSFKASYVVGVITSPEYRNKGAMKVLLSKAIEEMNKRNHFVSILMPFDTTFYRPYGWELCYSQMKYETPIYIVGHYSNQEKGGTFSRINLDKDFESLNNIYETYLKHHHGYVKRNKKNWDHILKDLAYYNGHAYLLKDSKNLPVGYILYFIKNGKFTAKEIVYKNEWAKKSLFGFIYSHKSQATTVEWSAPSNDSTHLFLKDTIQPKPTNKVSLYPFMCGRIINIKKALESCLFSKSICCSFSMEITDSYAPWNDGTFIVTIQNGKASLEKTDLSSVDLSCTINTFSQLFFGAINIDQAISLEKIILHNQSILENLSKIFYSKNNYINEFF</sequence>